<dbReference type="InterPro" id="IPR037523">
    <property type="entry name" value="VOC_core"/>
</dbReference>
<feature type="domain" description="VOC" evidence="2">
    <location>
        <begin position="11"/>
        <end position="164"/>
    </location>
</feature>
<dbReference type="GeneID" id="54284612"/>
<gene>
    <name evidence="3" type="ORF">BU24DRAFT_419436</name>
</gene>
<evidence type="ECO:0000313" key="3">
    <source>
        <dbReference type="EMBL" id="KAF2019822.1"/>
    </source>
</evidence>
<dbReference type="Pfam" id="PF00903">
    <property type="entry name" value="Glyoxalase"/>
    <property type="match status" value="1"/>
</dbReference>
<organism evidence="3 4">
    <name type="scientific">Aaosphaeria arxii CBS 175.79</name>
    <dbReference type="NCBI Taxonomy" id="1450172"/>
    <lineage>
        <taxon>Eukaryota</taxon>
        <taxon>Fungi</taxon>
        <taxon>Dikarya</taxon>
        <taxon>Ascomycota</taxon>
        <taxon>Pezizomycotina</taxon>
        <taxon>Dothideomycetes</taxon>
        <taxon>Pleosporomycetidae</taxon>
        <taxon>Pleosporales</taxon>
        <taxon>Pleosporales incertae sedis</taxon>
        <taxon>Aaosphaeria</taxon>
    </lineage>
</organism>
<protein>
    <submittedName>
        <fullName evidence="3">Dioxygenase superfamily protein</fullName>
    </submittedName>
</protein>
<proteinExistence type="predicted"/>
<dbReference type="InterPro" id="IPR051785">
    <property type="entry name" value="MMCE/EMCE_epimerase"/>
</dbReference>
<evidence type="ECO:0000256" key="1">
    <source>
        <dbReference type="ARBA" id="ARBA00022723"/>
    </source>
</evidence>
<dbReference type="Proteomes" id="UP000799778">
    <property type="component" value="Unassembled WGS sequence"/>
</dbReference>
<dbReference type="OrthoDB" id="16820at2759"/>
<dbReference type="SUPFAM" id="SSF54593">
    <property type="entry name" value="Glyoxalase/Bleomycin resistance protein/Dihydroxybiphenyl dioxygenase"/>
    <property type="match status" value="1"/>
</dbReference>
<keyword evidence="3" id="KW-0223">Dioxygenase</keyword>
<keyword evidence="3" id="KW-0560">Oxidoreductase</keyword>
<dbReference type="PANTHER" id="PTHR43048">
    <property type="entry name" value="METHYLMALONYL-COA EPIMERASE"/>
    <property type="match status" value="1"/>
</dbReference>
<evidence type="ECO:0000313" key="4">
    <source>
        <dbReference type="Proteomes" id="UP000799778"/>
    </source>
</evidence>
<accession>A0A6A5Y2P9</accession>
<dbReference type="RefSeq" id="XP_033388161.1">
    <property type="nucleotide sequence ID" value="XM_033527215.1"/>
</dbReference>
<name>A0A6A5Y2P9_9PLEO</name>
<dbReference type="GO" id="GO:0051213">
    <property type="term" value="F:dioxygenase activity"/>
    <property type="evidence" value="ECO:0007669"/>
    <property type="project" value="UniProtKB-KW"/>
</dbReference>
<dbReference type="EMBL" id="ML978067">
    <property type="protein sequence ID" value="KAF2019822.1"/>
    <property type="molecule type" value="Genomic_DNA"/>
</dbReference>
<evidence type="ECO:0000259" key="2">
    <source>
        <dbReference type="PROSITE" id="PS51819"/>
    </source>
</evidence>
<dbReference type="PROSITE" id="PS51819">
    <property type="entry name" value="VOC"/>
    <property type="match status" value="1"/>
</dbReference>
<dbReference type="GO" id="GO:0004493">
    <property type="term" value="F:methylmalonyl-CoA epimerase activity"/>
    <property type="evidence" value="ECO:0007669"/>
    <property type="project" value="TreeGrafter"/>
</dbReference>
<dbReference type="GO" id="GO:0046872">
    <property type="term" value="F:metal ion binding"/>
    <property type="evidence" value="ECO:0007669"/>
    <property type="project" value="UniProtKB-KW"/>
</dbReference>
<keyword evidence="1" id="KW-0479">Metal-binding</keyword>
<dbReference type="InterPro" id="IPR029068">
    <property type="entry name" value="Glyas_Bleomycin-R_OHBP_Dase"/>
</dbReference>
<reference evidence="3" key="1">
    <citation type="journal article" date="2020" name="Stud. Mycol.">
        <title>101 Dothideomycetes genomes: a test case for predicting lifestyles and emergence of pathogens.</title>
        <authorList>
            <person name="Haridas S."/>
            <person name="Albert R."/>
            <person name="Binder M."/>
            <person name="Bloem J."/>
            <person name="Labutti K."/>
            <person name="Salamov A."/>
            <person name="Andreopoulos B."/>
            <person name="Baker S."/>
            <person name="Barry K."/>
            <person name="Bills G."/>
            <person name="Bluhm B."/>
            <person name="Cannon C."/>
            <person name="Castanera R."/>
            <person name="Culley D."/>
            <person name="Daum C."/>
            <person name="Ezra D."/>
            <person name="Gonzalez J."/>
            <person name="Henrissat B."/>
            <person name="Kuo A."/>
            <person name="Liang C."/>
            <person name="Lipzen A."/>
            <person name="Lutzoni F."/>
            <person name="Magnuson J."/>
            <person name="Mondo S."/>
            <person name="Nolan M."/>
            <person name="Ohm R."/>
            <person name="Pangilinan J."/>
            <person name="Park H.-J."/>
            <person name="Ramirez L."/>
            <person name="Alfaro M."/>
            <person name="Sun H."/>
            <person name="Tritt A."/>
            <person name="Yoshinaga Y."/>
            <person name="Zwiers L.-H."/>
            <person name="Turgeon B."/>
            <person name="Goodwin S."/>
            <person name="Spatafora J."/>
            <person name="Crous P."/>
            <person name="Grigoriev I."/>
        </authorList>
    </citation>
    <scope>NUCLEOTIDE SEQUENCE</scope>
    <source>
        <strain evidence="3">CBS 175.79</strain>
    </source>
</reference>
<sequence>MTLANTTHNRVINHVAVHVPDLEAAVDWYTKLFGFQRINSAPITCDRSTSSENSIFRLYGTKLHKVKIAFLSAGNGVGFELFQFIDPPMTERADFEKDYPRGGFFHIAVTDPDPEALLAKVIQEGGKQIGETQEVPDPNSGEGVSQHTLYSQDPWGNVVEICSCSFEKLLGNRW</sequence>
<dbReference type="GO" id="GO:0046491">
    <property type="term" value="P:L-methylmalonyl-CoA metabolic process"/>
    <property type="evidence" value="ECO:0007669"/>
    <property type="project" value="TreeGrafter"/>
</dbReference>
<dbReference type="AlphaFoldDB" id="A0A6A5Y2P9"/>
<dbReference type="PANTHER" id="PTHR43048:SF6">
    <property type="entry name" value="BLR8189 PROTEIN"/>
    <property type="match status" value="1"/>
</dbReference>
<dbReference type="InterPro" id="IPR004360">
    <property type="entry name" value="Glyas_Fos-R_dOase_dom"/>
</dbReference>
<keyword evidence="4" id="KW-1185">Reference proteome</keyword>
<dbReference type="Gene3D" id="3.10.180.10">
    <property type="entry name" value="2,3-Dihydroxybiphenyl 1,2-Dioxygenase, domain 1"/>
    <property type="match status" value="1"/>
</dbReference>